<dbReference type="Proteomes" id="UP001216253">
    <property type="component" value="Unassembled WGS sequence"/>
</dbReference>
<name>A0ABT5WRU4_9SPHN</name>
<evidence type="ECO:0000313" key="2">
    <source>
        <dbReference type="Proteomes" id="UP001216253"/>
    </source>
</evidence>
<accession>A0ABT5WRU4</accession>
<proteinExistence type="predicted"/>
<evidence type="ECO:0000313" key="1">
    <source>
        <dbReference type="EMBL" id="MDE8652764.1"/>
    </source>
</evidence>
<sequence>MARCDRPPSPCPANPRCRLESRGAEFLAPAIAALLAVHEAWSGRRFHAGDPSTPALTIDERALLGLLQTETPAATTRPSRPGLAAPLRIALRSTRILVRRVLGRDLGKMVASAADTPMFFALADDAAQQPHHSQAAAATHDAA</sequence>
<dbReference type="EMBL" id="JARESE010000047">
    <property type="protein sequence ID" value="MDE8652764.1"/>
    <property type="molecule type" value="Genomic_DNA"/>
</dbReference>
<organism evidence="1 2">
    <name type="scientific">Novosphingobium album</name>
    <name type="common">ex Liu et al. 2023</name>
    <dbReference type="NCBI Taxonomy" id="3031130"/>
    <lineage>
        <taxon>Bacteria</taxon>
        <taxon>Pseudomonadati</taxon>
        <taxon>Pseudomonadota</taxon>
        <taxon>Alphaproteobacteria</taxon>
        <taxon>Sphingomonadales</taxon>
        <taxon>Sphingomonadaceae</taxon>
        <taxon>Novosphingobium</taxon>
    </lineage>
</organism>
<protein>
    <submittedName>
        <fullName evidence="1">Uncharacterized protein</fullName>
    </submittedName>
</protein>
<keyword evidence="2" id="KW-1185">Reference proteome</keyword>
<comment type="caution">
    <text evidence="1">The sequence shown here is derived from an EMBL/GenBank/DDBJ whole genome shotgun (WGS) entry which is preliminary data.</text>
</comment>
<gene>
    <name evidence="1" type="ORF">PYV00_13740</name>
</gene>
<reference evidence="1 2" key="1">
    <citation type="submission" date="2023-03" db="EMBL/GenBank/DDBJ databases">
        <title>NovoSphingobium album sp. nov. isolated from polycyclic aromatic hydrocarbons- and heavy-metal polluted soil.</title>
        <authorList>
            <person name="Liu Z."/>
            <person name="Wang K."/>
        </authorList>
    </citation>
    <scope>NUCLEOTIDE SEQUENCE [LARGE SCALE GENOMIC DNA]</scope>
    <source>
        <strain evidence="1 2">H3SJ31-1</strain>
    </source>
</reference>